<feature type="domain" description="CN hydrolase" evidence="10">
    <location>
        <begin position="223"/>
        <end position="466"/>
    </location>
</feature>
<dbReference type="Proteomes" id="UP000298631">
    <property type="component" value="Chromosome"/>
</dbReference>
<organism evidence="11 12">
    <name type="scientific">Pseudorhodobacter turbinis</name>
    <dbReference type="NCBI Taxonomy" id="2500533"/>
    <lineage>
        <taxon>Bacteria</taxon>
        <taxon>Pseudomonadati</taxon>
        <taxon>Pseudomonadota</taxon>
        <taxon>Alphaproteobacteria</taxon>
        <taxon>Rhodobacterales</taxon>
        <taxon>Paracoccaceae</taxon>
        <taxon>Pseudorhodobacter</taxon>
    </lineage>
</organism>
<proteinExistence type="inferred from homology"/>
<feature type="transmembrane region" description="Helical" evidence="9">
    <location>
        <begin position="58"/>
        <end position="78"/>
    </location>
</feature>
<evidence type="ECO:0000256" key="5">
    <source>
        <dbReference type="ARBA" id="ARBA00022692"/>
    </source>
</evidence>
<dbReference type="OrthoDB" id="9804277at2"/>
<dbReference type="NCBIfam" id="TIGR00546">
    <property type="entry name" value="lnt"/>
    <property type="match status" value="1"/>
</dbReference>
<keyword evidence="11" id="KW-0449">Lipoprotein</keyword>
<dbReference type="InterPro" id="IPR045378">
    <property type="entry name" value="LNT_N"/>
</dbReference>
<dbReference type="GO" id="GO:0016410">
    <property type="term" value="F:N-acyltransferase activity"/>
    <property type="evidence" value="ECO:0007669"/>
    <property type="project" value="UniProtKB-UniRule"/>
</dbReference>
<evidence type="ECO:0000313" key="11">
    <source>
        <dbReference type="EMBL" id="QCO56038.1"/>
    </source>
</evidence>
<dbReference type="Pfam" id="PF20154">
    <property type="entry name" value="LNT_N"/>
    <property type="match status" value="1"/>
</dbReference>
<sequence>MIRRLAGAWPGWPQLGLAFGLGAVMASGQEPLGLWLLSLLALYAALLLVARAGSAGRAAWLGLFLAGGYFALSLSWIIEPFLIEPETYAWMIPFVLVLLPFGLGLFWALAAWGGYHLGRGVRSRVLGFGVLLTMAELARGYVLTGFPWAMIGHIWIDTPVAQSAAIWGAGGLTLFAVLLAALPAAFGWRWLGLCAVLVVGLQTWGDDLPSPTYPEAPAIVRLVQPNADQQLKWDPSRAQDHVQRLLTLTEASGTQGRPDLVVWPETSVPYLLNNNEDLLRVIAGAGQGGQVAVGIQRVEGTRGYNSLAVIGADGQLGQLYDKHHLVPFGEYIPFGDLAFQLFGLQAFASQQGTGYSAGPGAAVLDLGDKLGHALPLICYEAVFPQDLRAAPIRADWILQVTNDAWFGTLTGPWQHLAQARLRAMEQGLPLLRAANTGVSAVIDARGRVVASIPLGVSAFVDAALPPPLPETVYARFGDLPVLLLLLALAGALLSRRLRRKA</sequence>
<dbReference type="EC" id="2.3.1.269" evidence="9"/>
<dbReference type="InterPro" id="IPR036526">
    <property type="entry name" value="C-N_Hydrolase_sf"/>
</dbReference>
<keyword evidence="5 9" id="KW-0812">Transmembrane</keyword>
<keyword evidence="4 9" id="KW-0808">Transferase</keyword>
<comment type="pathway">
    <text evidence="9">Protein modification; lipoprotein biosynthesis (N-acyl transfer).</text>
</comment>
<feature type="transmembrane region" description="Helical" evidence="9">
    <location>
        <begin position="164"/>
        <end position="181"/>
    </location>
</feature>
<feature type="transmembrane region" description="Helical" evidence="9">
    <location>
        <begin position="7"/>
        <end position="26"/>
    </location>
</feature>
<gene>
    <name evidence="9 11" type="primary">lnt</name>
    <name evidence="11" type="ORF">EOK75_09970</name>
</gene>
<dbReference type="Pfam" id="PF00795">
    <property type="entry name" value="CN_hydrolase"/>
    <property type="match status" value="1"/>
</dbReference>
<keyword evidence="3 9" id="KW-1003">Cell membrane</keyword>
<dbReference type="EMBL" id="CP039964">
    <property type="protein sequence ID" value="QCO56038.1"/>
    <property type="molecule type" value="Genomic_DNA"/>
</dbReference>
<dbReference type="PANTHER" id="PTHR38686">
    <property type="entry name" value="APOLIPOPROTEIN N-ACYLTRANSFERASE"/>
    <property type="match status" value="1"/>
</dbReference>
<feature type="transmembrane region" description="Helical" evidence="9">
    <location>
        <begin position="90"/>
        <end position="113"/>
    </location>
</feature>
<evidence type="ECO:0000256" key="4">
    <source>
        <dbReference type="ARBA" id="ARBA00022679"/>
    </source>
</evidence>
<evidence type="ECO:0000256" key="8">
    <source>
        <dbReference type="ARBA" id="ARBA00023315"/>
    </source>
</evidence>
<evidence type="ECO:0000259" key="10">
    <source>
        <dbReference type="PROSITE" id="PS50263"/>
    </source>
</evidence>
<dbReference type="Gene3D" id="3.60.110.10">
    <property type="entry name" value="Carbon-nitrogen hydrolase"/>
    <property type="match status" value="1"/>
</dbReference>
<dbReference type="PANTHER" id="PTHR38686:SF1">
    <property type="entry name" value="APOLIPOPROTEIN N-ACYLTRANSFERASE"/>
    <property type="match status" value="1"/>
</dbReference>
<evidence type="ECO:0000256" key="3">
    <source>
        <dbReference type="ARBA" id="ARBA00022475"/>
    </source>
</evidence>
<name>A0A4P8EGL5_9RHOB</name>
<keyword evidence="12" id="KW-1185">Reference proteome</keyword>
<feature type="transmembrane region" description="Helical" evidence="9">
    <location>
        <begin position="188"/>
        <end position="205"/>
    </location>
</feature>
<dbReference type="InterPro" id="IPR003010">
    <property type="entry name" value="C-N_Hydrolase"/>
</dbReference>
<dbReference type="GO" id="GO:0042158">
    <property type="term" value="P:lipoprotein biosynthetic process"/>
    <property type="evidence" value="ECO:0007669"/>
    <property type="project" value="UniProtKB-UniRule"/>
</dbReference>
<evidence type="ECO:0000256" key="1">
    <source>
        <dbReference type="ARBA" id="ARBA00004651"/>
    </source>
</evidence>
<dbReference type="HAMAP" id="MF_01148">
    <property type="entry name" value="Lnt"/>
    <property type="match status" value="1"/>
</dbReference>
<dbReference type="PROSITE" id="PS50263">
    <property type="entry name" value="CN_HYDROLASE"/>
    <property type="match status" value="1"/>
</dbReference>
<keyword evidence="7 9" id="KW-0472">Membrane</keyword>
<evidence type="ECO:0000256" key="6">
    <source>
        <dbReference type="ARBA" id="ARBA00022989"/>
    </source>
</evidence>
<keyword evidence="6 9" id="KW-1133">Transmembrane helix</keyword>
<keyword evidence="8 9" id="KW-0012">Acyltransferase</keyword>
<dbReference type="GO" id="GO:0005886">
    <property type="term" value="C:plasma membrane"/>
    <property type="evidence" value="ECO:0007669"/>
    <property type="project" value="UniProtKB-SubCell"/>
</dbReference>
<dbReference type="InterPro" id="IPR004563">
    <property type="entry name" value="Apolipo_AcylTrfase"/>
</dbReference>
<dbReference type="UniPathway" id="UPA00666"/>
<accession>A0A4P8EGL5</accession>
<dbReference type="SUPFAM" id="SSF56317">
    <property type="entry name" value="Carbon-nitrogen hydrolase"/>
    <property type="match status" value="1"/>
</dbReference>
<dbReference type="CDD" id="cd07571">
    <property type="entry name" value="ALP_N-acyl_transferase"/>
    <property type="match status" value="1"/>
</dbReference>
<feature type="transmembrane region" description="Helical" evidence="9">
    <location>
        <begin position="472"/>
        <end position="493"/>
    </location>
</feature>
<dbReference type="AlphaFoldDB" id="A0A4P8EGL5"/>
<dbReference type="KEGG" id="pseb:EOK75_09970"/>
<comment type="function">
    <text evidence="9">Catalyzes the phospholipid dependent N-acylation of the N-terminal cysteine of apolipoprotein, the last step in lipoprotein maturation.</text>
</comment>
<comment type="similarity">
    <text evidence="2 9">Belongs to the CN hydrolase family. Apolipoprotein N-acyltransferase subfamily.</text>
</comment>
<evidence type="ECO:0000313" key="12">
    <source>
        <dbReference type="Proteomes" id="UP000298631"/>
    </source>
</evidence>
<protein>
    <recommendedName>
        <fullName evidence="9">Apolipoprotein N-acyltransferase</fullName>
        <shortName evidence="9">ALP N-acyltransferase</shortName>
        <ecNumber evidence="9">2.3.1.269</ecNumber>
    </recommendedName>
</protein>
<comment type="subcellular location">
    <subcellularLocation>
        <location evidence="1 9">Cell membrane</location>
        <topology evidence="1 9">Multi-pass membrane protein</topology>
    </subcellularLocation>
</comment>
<comment type="catalytic activity">
    <reaction evidence="9">
        <text>N-terminal S-1,2-diacyl-sn-glyceryl-L-cysteinyl-[lipoprotein] + a glycerophospholipid = N-acyl-S-1,2-diacyl-sn-glyceryl-L-cysteinyl-[lipoprotein] + a 2-acyl-sn-glycero-3-phospholipid + H(+)</text>
        <dbReference type="Rhea" id="RHEA:48228"/>
        <dbReference type="Rhea" id="RHEA-COMP:14681"/>
        <dbReference type="Rhea" id="RHEA-COMP:14684"/>
        <dbReference type="ChEBI" id="CHEBI:15378"/>
        <dbReference type="ChEBI" id="CHEBI:136912"/>
        <dbReference type="ChEBI" id="CHEBI:140656"/>
        <dbReference type="ChEBI" id="CHEBI:140657"/>
        <dbReference type="ChEBI" id="CHEBI:140660"/>
        <dbReference type="EC" id="2.3.1.269"/>
    </reaction>
</comment>
<feature type="transmembrane region" description="Helical" evidence="9">
    <location>
        <begin position="125"/>
        <end position="144"/>
    </location>
</feature>
<evidence type="ECO:0000256" key="7">
    <source>
        <dbReference type="ARBA" id="ARBA00023136"/>
    </source>
</evidence>
<feature type="transmembrane region" description="Helical" evidence="9">
    <location>
        <begin position="32"/>
        <end position="51"/>
    </location>
</feature>
<evidence type="ECO:0000256" key="2">
    <source>
        <dbReference type="ARBA" id="ARBA00010065"/>
    </source>
</evidence>
<reference evidence="11 12" key="1">
    <citation type="submission" date="2019-05" db="EMBL/GenBank/DDBJ databases">
        <title>Pseudorhodobacter turbinis sp. nov., isolated from the gut of the Korean turban shell.</title>
        <authorList>
            <person name="Jeong Y.-S."/>
            <person name="Kang W.-R."/>
            <person name="Bae J.-W."/>
        </authorList>
    </citation>
    <scope>NUCLEOTIDE SEQUENCE [LARGE SCALE GENOMIC DNA]</scope>
    <source>
        <strain evidence="11 12">S12M18</strain>
    </source>
</reference>
<evidence type="ECO:0000256" key="9">
    <source>
        <dbReference type="HAMAP-Rule" id="MF_01148"/>
    </source>
</evidence>